<dbReference type="AlphaFoldDB" id="H2CD60"/>
<keyword evidence="2" id="KW-0808">Transferase</keyword>
<dbReference type="Proteomes" id="UP000005737">
    <property type="component" value="Unassembled WGS sequence"/>
</dbReference>
<dbReference type="SUPFAM" id="SSF53335">
    <property type="entry name" value="S-adenosyl-L-methionine-dependent methyltransferases"/>
    <property type="match status" value="1"/>
</dbReference>
<dbReference type="Pfam" id="PF08241">
    <property type="entry name" value="Methyltransf_11"/>
    <property type="match status" value="1"/>
</dbReference>
<dbReference type="HOGENOM" id="CLU_080435_2_0_12"/>
<dbReference type="GO" id="GO:0008757">
    <property type="term" value="F:S-adenosylmethionine-dependent methyltransferase activity"/>
    <property type="evidence" value="ECO:0007669"/>
    <property type="project" value="InterPro"/>
</dbReference>
<keyword evidence="2" id="KW-0489">Methyltransferase</keyword>
<reference evidence="2 3" key="1">
    <citation type="submission" date="2011-10" db="EMBL/GenBank/DDBJ databases">
        <title>The Improved High-Quality Draft genome of Leptonema illini DSM 21528.</title>
        <authorList>
            <consortium name="US DOE Joint Genome Institute (JGI-PGF)"/>
            <person name="Lucas S."/>
            <person name="Copeland A."/>
            <person name="Lapidus A."/>
            <person name="Glavina del Rio T."/>
            <person name="Dalin E."/>
            <person name="Tice H."/>
            <person name="Bruce D."/>
            <person name="Goodwin L."/>
            <person name="Pitluck S."/>
            <person name="Peters L."/>
            <person name="Mikhailova N."/>
            <person name="Held B."/>
            <person name="Kyrpides N."/>
            <person name="Mavromatis K."/>
            <person name="Ivanova N."/>
            <person name="Markowitz V."/>
            <person name="Cheng J.-F."/>
            <person name="Hugenholtz P."/>
            <person name="Woyke T."/>
            <person name="Wu D."/>
            <person name="Gronow S."/>
            <person name="Wellnitz S."/>
            <person name="Brambilla E.-M."/>
            <person name="Klenk H.-P."/>
            <person name="Eisen J.A."/>
        </authorList>
    </citation>
    <scope>NUCLEOTIDE SEQUENCE [LARGE SCALE GENOMIC DNA]</scope>
    <source>
        <strain evidence="2 3">DSM 21528</strain>
    </source>
</reference>
<sequence>MNSVANTCGLSEESLKSSLLTDGYYSVRRYYVDLFWLRTIQRVGHGCRVLDLGGKKDNKRGYFHIEKVRPDLAVQYVNIDEKTNPDFLCSVYDLKIGSESYDAVMLSEVLEHLDQPEKALSEAFRVLKPGGNLLICTPFLFHKHADPDDFGRYTDSWYRVKLSRLGFTSVHVENQGRLWSVLAMYCKLLSGIFRGLDSKPWKKKIACRLVNIGFRALWKIEGSGFLDDNGIVKGATTGYGVVAVKGIVE</sequence>
<dbReference type="RefSeq" id="WP_002773493.1">
    <property type="nucleotide sequence ID" value="NZ_JH597773.1"/>
</dbReference>
<feature type="domain" description="Methyltransferase type 11" evidence="1">
    <location>
        <begin position="88"/>
        <end position="135"/>
    </location>
</feature>
<dbReference type="CDD" id="cd02440">
    <property type="entry name" value="AdoMet_MTases"/>
    <property type="match status" value="1"/>
</dbReference>
<evidence type="ECO:0000313" key="3">
    <source>
        <dbReference type="Proteomes" id="UP000005737"/>
    </source>
</evidence>
<dbReference type="GO" id="GO:0032259">
    <property type="term" value="P:methylation"/>
    <property type="evidence" value="ECO:0007669"/>
    <property type="project" value="UniProtKB-KW"/>
</dbReference>
<evidence type="ECO:0000313" key="2">
    <source>
        <dbReference type="EMBL" id="EHQ07536.1"/>
    </source>
</evidence>
<protein>
    <submittedName>
        <fullName evidence="2">Methyltransferase type 11</fullName>
    </submittedName>
</protein>
<keyword evidence="3" id="KW-1185">Reference proteome</keyword>
<name>H2CD60_9LEPT</name>
<dbReference type="InterPro" id="IPR029063">
    <property type="entry name" value="SAM-dependent_MTases_sf"/>
</dbReference>
<dbReference type="InterPro" id="IPR013216">
    <property type="entry name" value="Methyltransf_11"/>
</dbReference>
<dbReference type="EMBL" id="JH597773">
    <property type="protein sequence ID" value="EHQ07536.1"/>
    <property type="molecule type" value="Genomic_DNA"/>
</dbReference>
<organism evidence="2 3">
    <name type="scientific">Leptonema illini DSM 21528</name>
    <dbReference type="NCBI Taxonomy" id="929563"/>
    <lineage>
        <taxon>Bacteria</taxon>
        <taxon>Pseudomonadati</taxon>
        <taxon>Spirochaetota</taxon>
        <taxon>Spirochaetia</taxon>
        <taxon>Leptospirales</taxon>
        <taxon>Leptospiraceae</taxon>
        <taxon>Leptonema</taxon>
    </lineage>
</organism>
<gene>
    <name evidence="2" type="ORF">Lepil_2867</name>
</gene>
<dbReference type="Gene3D" id="3.40.50.150">
    <property type="entry name" value="Vaccinia Virus protein VP39"/>
    <property type="match status" value="1"/>
</dbReference>
<accession>H2CD60</accession>
<dbReference type="STRING" id="183.GCA_002009735_00457"/>
<proteinExistence type="predicted"/>
<evidence type="ECO:0000259" key="1">
    <source>
        <dbReference type="Pfam" id="PF08241"/>
    </source>
</evidence>